<feature type="chain" id="PRO_5038921230" evidence="2">
    <location>
        <begin position="24"/>
        <end position="909"/>
    </location>
</feature>
<dbReference type="Pfam" id="PF17390">
    <property type="entry name" value="Bac_rhamnosid_C"/>
    <property type="match status" value="1"/>
</dbReference>
<evidence type="ECO:0000259" key="3">
    <source>
        <dbReference type="Pfam" id="PF05592"/>
    </source>
</evidence>
<feature type="domain" description="Alpha-L-rhamnosidase C-terminal" evidence="6">
    <location>
        <begin position="802"/>
        <end position="871"/>
    </location>
</feature>
<gene>
    <name evidence="7" type="ORF">KTO63_17695</name>
</gene>
<evidence type="ECO:0000259" key="4">
    <source>
        <dbReference type="Pfam" id="PF08531"/>
    </source>
</evidence>
<organism evidence="7 8">
    <name type="scientific">Pinibacter aurantiacus</name>
    <dbReference type="NCBI Taxonomy" id="2851599"/>
    <lineage>
        <taxon>Bacteria</taxon>
        <taxon>Pseudomonadati</taxon>
        <taxon>Bacteroidota</taxon>
        <taxon>Chitinophagia</taxon>
        <taxon>Chitinophagales</taxon>
        <taxon>Chitinophagaceae</taxon>
        <taxon>Pinibacter</taxon>
    </lineage>
</organism>
<dbReference type="PIRSF" id="PIRSF010631">
    <property type="entry name" value="A-rhamnsds"/>
    <property type="match status" value="1"/>
</dbReference>
<dbReference type="PANTHER" id="PTHR33307:SF6">
    <property type="entry name" value="ALPHA-RHAMNOSIDASE (EUROFUNG)-RELATED"/>
    <property type="match status" value="1"/>
</dbReference>
<dbReference type="Pfam" id="PF25788">
    <property type="entry name" value="Ig_Rha78A_N"/>
    <property type="match status" value="1"/>
</dbReference>
<reference evidence="7" key="1">
    <citation type="submission" date="2021-06" db="EMBL/GenBank/DDBJ databases">
        <authorList>
            <person name="Huq M.A."/>
        </authorList>
    </citation>
    <scope>NUCLEOTIDE SEQUENCE</scope>
    <source>
        <strain evidence="7">MAH-26</strain>
    </source>
</reference>
<evidence type="ECO:0000256" key="2">
    <source>
        <dbReference type="SAM" id="SignalP"/>
    </source>
</evidence>
<dbReference type="PANTHER" id="PTHR33307">
    <property type="entry name" value="ALPHA-RHAMNOSIDASE (EUROFUNG)"/>
    <property type="match status" value="1"/>
</dbReference>
<dbReference type="RefSeq" id="WP_217792830.1">
    <property type="nucleotide sequence ID" value="NZ_JAHSPG010000014.1"/>
</dbReference>
<sequence length="909" mass="101603">MTKRLIFLSLWFLIAATRTISSAQVAITKLTTEYLSNPVGIDVETPRLSWVIESAEKSYLQSAYQVLIASSPEKLTEQNADIWNSGKVKSDRSVLVPFKDHQLNSRQRYYWKVRVWNNNDKASEYSDVAFWEMALLKKDDWQGKWLSAPKVYDWASFVGQRKLHIKEDKPEAGDAAPQFRKSFAVSKKVKQARLYISGIGYNVPCMNGQKIGERLLDPAFTRYDKTVLYSVYDVTDKIKTGENVIGVTLGNGWYNMFTKDVWGYDHAQWRSAPCLLAQIEMIFEDGSKTIVATDESWKTAPGPIVFNSIRQGEFYDATKETKGWNSPGFNDANWLAPLIASGPAGKLKAQMIQPVNATERFVPKKITQPSPGIYVFDLGKNIAGFAELTINAPAGTAITLKYAERLDANGRVDQADIAQHVAGKMVQTDKYICKGEGTETWHPSFMYHGFQYVEVSGLTQTPDEKMLTGVKVHTAMESAGSFECSNEMFNSIQQATLNSYQSNFMGYPTDCPQREKNGWTGDAHLAAETGLYNFRSQNAYTKWLNDIADEQKATGELAAIVPTAGWGYFWGNGPAWDNAMVLIPWYMYEYSGDAMILQQMYPHIKRYVDYLGTKAENNIVSIGLGDWAPAKTKTPADITSTAYYYVDAMLLSKMATIFGYTDDAKKYAALATTINDAFNKRYYHNKGVYGEGSQTALSCAIYQGLCGNNLKPTLAALADSVKKNDNHLDCGMLGTKYLLNALSDNGRPDVAYKIVNQRTFPSWGNWIEQGATTLWEQWNGTESHNHIMFGDVSAWFYKNLAGINTDKDAAGFKRILFRPYFAPELTWAKASHQSMYGNVKAAWTRTKDAITYNISIPANTTGEVVLPGNKKILLDDVVLAKNASNVIVDKQNGTIKVKLGSGDYAIKLM</sequence>
<dbReference type="GO" id="GO:0016787">
    <property type="term" value="F:hydrolase activity"/>
    <property type="evidence" value="ECO:0007669"/>
    <property type="project" value="UniProtKB-KW"/>
</dbReference>
<dbReference type="InterPro" id="IPR013737">
    <property type="entry name" value="Bac_rhamnosid_N"/>
</dbReference>
<dbReference type="InterPro" id="IPR035396">
    <property type="entry name" value="Bac_rhamnosid6H"/>
</dbReference>
<evidence type="ECO:0000313" key="8">
    <source>
        <dbReference type="Proteomes" id="UP000812270"/>
    </source>
</evidence>
<evidence type="ECO:0000256" key="1">
    <source>
        <dbReference type="ARBA" id="ARBA00022801"/>
    </source>
</evidence>
<dbReference type="Pfam" id="PF08531">
    <property type="entry name" value="Bac_rhamnosid_N"/>
    <property type="match status" value="1"/>
</dbReference>
<feature type="domain" description="Alpha-L-rhamnosidase concanavalin-like" evidence="3">
    <location>
        <begin position="370"/>
        <end position="473"/>
    </location>
</feature>
<feature type="domain" description="Alpha-L-rhamnosidase six-hairpin glycosidase" evidence="5">
    <location>
        <begin position="478"/>
        <end position="800"/>
    </location>
</feature>
<feature type="domain" description="Bacterial alpha-L-rhamnosidase N-terminal" evidence="4">
    <location>
        <begin position="187"/>
        <end position="359"/>
    </location>
</feature>
<keyword evidence="2" id="KW-0732">Signal</keyword>
<evidence type="ECO:0000259" key="5">
    <source>
        <dbReference type="Pfam" id="PF17389"/>
    </source>
</evidence>
<comment type="caution">
    <text evidence="7">The sequence shown here is derived from an EMBL/GenBank/DDBJ whole genome shotgun (WGS) entry which is preliminary data.</text>
</comment>
<evidence type="ECO:0000259" key="6">
    <source>
        <dbReference type="Pfam" id="PF17390"/>
    </source>
</evidence>
<dbReference type="InterPro" id="IPR016007">
    <property type="entry name" value="Alpha_rhamnosid"/>
</dbReference>
<dbReference type="Pfam" id="PF17389">
    <property type="entry name" value="Bac_rhamnosid6H"/>
    <property type="match status" value="1"/>
</dbReference>
<dbReference type="Pfam" id="PF05592">
    <property type="entry name" value="Bac_rhamnosid"/>
    <property type="match status" value="1"/>
</dbReference>
<protein>
    <submittedName>
        <fullName evidence="7">Glycoside hydrolase family 78 protein</fullName>
    </submittedName>
</protein>
<keyword evidence="1 7" id="KW-0378">Hydrolase</keyword>
<dbReference type="InterPro" id="IPR008902">
    <property type="entry name" value="Rhamnosid_concanavalin"/>
</dbReference>
<feature type="signal peptide" evidence="2">
    <location>
        <begin position="1"/>
        <end position="23"/>
    </location>
</feature>
<dbReference type="AlphaFoldDB" id="A0A9E2SAK5"/>
<dbReference type="EMBL" id="JAHSPG010000014">
    <property type="protein sequence ID" value="MBV4359006.1"/>
    <property type="molecule type" value="Genomic_DNA"/>
</dbReference>
<proteinExistence type="predicted"/>
<dbReference type="InterPro" id="IPR035398">
    <property type="entry name" value="Bac_rhamnosid_C"/>
</dbReference>
<evidence type="ECO:0000313" key="7">
    <source>
        <dbReference type="EMBL" id="MBV4359006.1"/>
    </source>
</evidence>
<name>A0A9E2SAK5_9BACT</name>
<accession>A0A9E2SAK5</accession>
<dbReference type="Proteomes" id="UP000812270">
    <property type="component" value="Unassembled WGS sequence"/>
</dbReference>
<keyword evidence="8" id="KW-1185">Reference proteome</keyword>